<protein>
    <submittedName>
        <fullName evidence="2">Uncharacterized protein</fullName>
    </submittedName>
</protein>
<comment type="caution">
    <text evidence="2">The sequence shown here is derived from an EMBL/GenBank/DDBJ whole genome shotgun (WGS) entry which is preliminary data.</text>
</comment>
<name>A0A644ZNS8_9ZZZZ</name>
<dbReference type="AlphaFoldDB" id="A0A644ZNS8"/>
<sequence length="167" mass="18585">MQLLHALAFGLSALVAEIEQRGKCAQDADRHGKERFVKKRLANGRAAQRAEAGQQPVNRFWHPGVRNQPAPLLLQPRKPCEYRLFPELYCPGFFAAPAFGGKTFVQAAKKKKRRARKQEHSAINKVNRCHGSLTAGEASGNRRRSSDSGAPLSRRRQKSSGEIVPTF</sequence>
<feature type="region of interest" description="Disordered" evidence="1">
    <location>
        <begin position="112"/>
        <end position="167"/>
    </location>
</feature>
<evidence type="ECO:0000313" key="2">
    <source>
        <dbReference type="EMBL" id="MPM41481.1"/>
    </source>
</evidence>
<accession>A0A644ZNS8</accession>
<reference evidence="2" key="1">
    <citation type="submission" date="2019-08" db="EMBL/GenBank/DDBJ databases">
        <authorList>
            <person name="Kucharzyk K."/>
            <person name="Murdoch R.W."/>
            <person name="Higgins S."/>
            <person name="Loffler F."/>
        </authorList>
    </citation>
    <scope>NUCLEOTIDE SEQUENCE</scope>
</reference>
<gene>
    <name evidence="2" type="ORF">SDC9_88136</name>
</gene>
<evidence type="ECO:0000256" key="1">
    <source>
        <dbReference type="SAM" id="MobiDB-lite"/>
    </source>
</evidence>
<proteinExistence type="predicted"/>
<organism evidence="2">
    <name type="scientific">bioreactor metagenome</name>
    <dbReference type="NCBI Taxonomy" id="1076179"/>
    <lineage>
        <taxon>unclassified sequences</taxon>
        <taxon>metagenomes</taxon>
        <taxon>ecological metagenomes</taxon>
    </lineage>
</organism>
<dbReference type="EMBL" id="VSSQ01009388">
    <property type="protein sequence ID" value="MPM41481.1"/>
    <property type="molecule type" value="Genomic_DNA"/>
</dbReference>